<reference evidence="1 2" key="1">
    <citation type="journal article" date="2021" name="Nat. Commun.">
        <title>Genetic determinants of endophytism in the Arabidopsis root mycobiome.</title>
        <authorList>
            <person name="Mesny F."/>
            <person name="Miyauchi S."/>
            <person name="Thiergart T."/>
            <person name="Pickel B."/>
            <person name="Atanasova L."/>
            <person name="Karlsson M."/>
            <person name="Huettel B."/>
            <person name="Barry K.W."/>
            <person name="Haridas S."/>
            <person name="Chen C."/>
            <person name="Bauer D."/>
            <person name="Andreopoulos W."/>
            <person name="Pangilinan J."/>
            <person name="LaButti K."/>
            <person name="Riley R."/>
            <person name="Lipzen A."/>
            <person name="Clum A."/>
            <person name="Drula E."/>
            <person name="Henrissat B."/>
            <person name="Kohler A."/>
            <person name="Grigoriev I.V."/>
            <person name="Martin F.M."/>
            <person name="Hacquard S."/>
        </authorList>
    </citation>
    <scope>NUCLEOTIDE SEQUENCE [LARGE SCALE GENOMIC DNA]</scope>
    <source>
        <strain evidence="1 2">MPI-CAGE-CH-0241</strain>
    </source>
</reference>
<keyword evidence="2" id="KW-1185">Reference proteome</keyword>
<proteinExistence type="predicted"/>
<dbReference type="EMBL" id="JAGPYM010000001">
    <property type="protein sequence ID" value="KAH6899908.1"/>
    <property type="molecule type" value="Genomic_DNA"/>
</dbReference>
<dbReference type="Proteomes" id="UP000777438">
    <property type="component" value="Unassembled WGS sequence"/>
</dbReference>
<evidence type="ECO:0000313" key="2">
    <source>
        <dbReference type="Proteomes" id="UP000777438"/>
    </source>
</evidence>
<comment type="caution">
    <text evidence="1">The sequence shown here is derived from an EMBL/GenBank/DDBJ whole genome shotgun (WGS) entry which is preliminary data.</text>
</comment>
<protein>
    <submittedName>
        <fullName evidence="1">Uncharacterized protein</fullName>
    </submittedName>
</protein>
<evidence type="ECO:0000313" key="1">
    <source>
        <dbReference type="EMBL" id="KAH6899908.1"/>
    </source>
</evidence>
<sequence>MRHEIILRGLGSLLELVGCASASIRKLVSILSSRLFDDRRLGRPDNPATHRRRFLSISNFLSSCQNCQPLLFLRPTWPTANDSGGDEE</sequence>
<name>A0A9P8WI21_9HYPO</name>
<accession>A0A9P8WI21</accession>
<dbReference type="AlphaFoldDB" id="A0A9P8WI21"/>
<organism evidence="1 2">
    <name type="scientific">Thelonectria olida</name>
    <dbReference type="NCBI Taxonomy" id="1576542"/>
    <lineage>
        <taxon>Eukaryota</taxon>
        <taxon>Fungi</taxon>
        <taxon>Dikarya</taxon>
        <taxon>Ascomycota</taxon>
        <taxon>Pezizomycotina</taxon>
        <taxon>Sordariomycetes</taxon>
        <taxon>Hypocreomycetidae</taxon>
        <taxon>Hypocreales</taxon>
        <taxon>Nectriaceae</taxon>
        <taxon>Thelonectria</taxon>
    </lineage>
</organism>
<gene>
    <name evidence="1" type="ORF">B0T10DRAFT_469087</name>
</gene>